<dbReference type="GO" id="GO:0005524">
    <property type="term" value="F:ATP binding"/>
    <property type="evidence" value="ECO:0007669"/>
    <property type="project" value="UniProtKB-KW"/>
</dbReference>
<proteinExistence type="inferred from homology"/>
<feature type="compositionally biased region" description="Basic and acidic residues" evidence="4">
    <location>
        <begin position="12"/>
        <end position="26"/>
    </location>
</feature>
<dbReference type="SUPFAM" id="SSF52540">
    <property type="entry name" value="P-loop containing nucleoside triphosphate hydrolases"/>
    <property type="match status" value="1"/>
</dbReference>
<feature type="compositionally biased region" description="Polar residues" evidence="4">
    <location>
        <begin position="1"/>
        <end position="11"/>
    </location>
</feature>
<organism evidence="6 7">
    <name type="scientific">Roseospira marina</name>
    <dbReference type="NCBI Taxonomy" id="140057"/>
    <lineage>
        <taxon>Bacteria</taxon>
        <taxon>Pseudomonadati</taxon>
        <taxon>Pseudomonadota</taxon>
        <taxon>Alphaproteobacteria</taxon>
        <taxon>Rhodospirillales</taxon>
        <taxon>Rhodospirillaceae</taxon>
        <taxon>Roseospira</taxon>
    </lineage>
</organism>
<dbReference type="InterPro" id="IPR027417">
    <property type="entry name" value="P-loop_NTPase"/>
</dbReference>
<evidence type="ECO:0000256" key="1">
    <source>
        <dbReference type="ARBA" id="ARBA00010393"/>
    </source>
</evidence>
<dbReference type="GO" id="GO:0005829">
    <property type="term" value="C:cytosol"/>
    <property type="evidence" value="ECO:0007669"/>
    <property type="project" value="TreeGrafter"/>
</dbReference>
<feature type="region of interest" description="Disordered" evidence="4">
    <location>
        <begin position="1"/>
        <end position="27"/>
    </location>
</feature>
<sequence length="289" mass="32446">MARKISQPTRAQSREQKKMRVRDARNAEPLLSLVREQEAREMTRVKPSRADTTEYAPATPNQALYDQFITTKEIVFGLGVAGTGKTWWSVKRACAALMSGEISTIVCTRPAIEAGGSLGYLPGTLEEKFAPYFLPVREALEQFLGSGHYTYLVEHGRIQVTPLEFLRGVTLNNTWVIADEMQNATRTQHKLLLSRFGQNCKMILNGDPEQCDLPNIGMSGLHDAWIRLRDETGVGAVHFEPNDIVRSGMCKTVILAYRRPVPESALCENRYMQTVESERAGLERMLRAS</sequence>
<dbReference type="Proteomes" id="UP000324065">
    <property type="component" value="Unassembled WGS sequence"/>
</dbReference>
<name>A0A5M6I6I8_9PROT</name>
<evidence type="ECO:0000313" key="7">
    <source>
        <dbReference type="Proteomes" id="UP000324065"/>
    </source>
</evidence>
<dbReference type="PANTHER" id="PTHR30473:SF3">
    <property type="entry name" value="PROTEIN PHOH"/>
    <property type="match status" value="1"/>
</dbReference>
<evidence type="ECO:0000313" key="6">
    <source>
        <dbReference type="EMBL" id="KAA5603487.1"/>
    </source>
</evidence>
<protein>
    <submittedName>
        <fullName evidence="6">PhoH family protein</fullName>
    </submittedName>
</protein>
<dbReference type="Gene3D" id="3.40.50.300">
    <property type="entry name" value="P-loop containing nucleotide triphosphate hydrolases"/>
    <property type="match status" value="1"/>
</dbReference>
<dbReference type="Pfam" id="PF02562">
    <property type="entry name" value="PhoH"/>
    <property type="match status" value="1"/>
</dbReference>
<evidence type="ECO:0000256" key="4">
    <source>
        <dbReference type="SAM" id="MobiDB-lite"/>
    </source>
</evidence>
<gene>
    <name evidence="6" type="ORF">F1188_19630</name>
</gene>
<dbReference type="PANTHER" id="PTHR30473">
    <property type="entry name" value="PROTEIN PHOH"/>
    <property type="match status" value="1"/>
</dbReference>
<evidence type="ECO:0000256" key="3">
    <source>
        <dbReference type="ARBA" id="ARBA00022840"/>
    </source>
</evidence>
<comment type="similarity">
    <text evidence="1">Belongs to the PhoH family.</text>
</comment>
<dbReference type="EMBL" id="VWPJ01000035">
    <property type="protein sequence ID" value="KAA5603487.1"/>
    <property type="molecule type" value="Genomic_DNA"/>
</dbReference>
<keyword evidence="2" id="KW-0547">Nucleotide-binding</keyword>
<dbReference type="InterPro" id="IPR051451">
    <property type="entry name" value="PhoH2-like"/>
</dbReference>
<reference evidence="6 7" key="1">
    <citation type="submission" date="2019-09" db="EMBL/GenBank/DDBJ databases">
        <title>Genome sequence of Roseospira marina, one of the more divergent members of the non-sulfur purple photosynthetic bacterial family, the Rhodospirillaceae.</title>
        <authorList>
            <person name="Meyer T."/>
            <person name="Kyndt J."/>
        </authorList>
    </citation>
    <scope>NUCLEOTIDE SEQUENCE [LARGE SCALE GENOMIC DNA]</scope>
    <source>
        <strain evidence="6 7">DSM 15113</strain>
    </source>
</reference>
<evidence type="ECO:0000259" key="5">
    <source>
        <dbReference type="Pfam" id="PF02562"/>
    </source>
</evidence>
<dbReference type="OrthoDB" id="9805148at2"/>
<feature type="domain" description="PhoH-like protein" evidence="5">
    <location>
        <begin position="57"/>
        <end position="257"/>
    </location>
</feature>
<keyword evidence="7" id="KW-1185">Reference proteome</keyword>
<accession>A0A5M6I6I8</accession>
<evidence type="ECO:0000256" key="2">
    <source>
        <dbReference type="ARBA" id="ARBA00022741"/>
    </source>
</evidence>
<keyword evidence="3" id="KW-0067">ATP-binding</keyword>
<dbReference type="InterPro" id="IPR003714">
    <property type="entry name" value="PhoH"/>
</dbReference>
<comment type="caution">
    <text evidence="6">The sequence shown here is derived from an EMBL/GenBank/DDBJ whole genome shotgun (WGS) entry which is preliminary data.</text>
</comment>
<dbReference type="AlphaFoldDB" id="A0A5M6I6I8"/>